<reference evidence="2 3" key="1">
    <citation type="journal article" date="2012" name="Nat. Biotechnol.">
        <title>Draft genome sequence of pigeonpea (Cajanus cajan), an orphan legume crop of resource-poor farmers.</title>
        <authorList>
            <person name="Varshney R.K."/>
            <person name="Chen W."/>
            <person name="Li Y."/>
            <person name="Bharti A.K."/>
            <person name="Saxena R.K."/>
            <person name="Schlueter J.A."/>
            <person name="Donoghue M.T."/>
            <person name="Azam S."/>
            <person name="Fan G."/>
            <person name="Whaley A.M."/>
            <person name="Farmer A.D."/>
            <person name="Sheridan J."/>
            <person name="Iwata A."/>
            <person name="Tuteja R."/>
            <person name="Penmetsa R.V."/>
            <person name="Wu W."/>
            <person name="Upadhyaya H.D."/>
            <person name="Yang S.P."/>
            <person name="Shah T."/>
            <person name="Saxena K.B."/>
            <person name="Michael T."/>
            <person name="McCombie W.R."/>
            <person name="Yang B."/>
            <person name="Zhang G."/>
            <person name="Yang H."/>
            <person name="Wang J."/>
            <person name="Spillane C."/>
            <person name="Cook D.R."/>
            <person name="May G.D."/>
            <person name="Xu X."/>
            <person name="Jackson S.A."/>
        </authorList>
    </citation>
    <scope>NUCLEOTIDE SEQUENCE [LARGE SCALE GENOMIC DNA]</scope>
    <source>
        <strain evidence="3">cv. Asha</strain>
    </source>
</reference>
<feature type="domain" description="RNase H type-1" evidence="1">
    <location>
        <begin position="17"/>
        <end position="83"/>
    </location>
</feature>
<protein>
    <recommendedName>
        <fullName evidence="1">RNase H type-1 domain-containing protein</fullName>
    </recommendedName>
</protein>
<dbReference type="InterPro" id="IPR036397">
    <property type="entry name" value="RNaseH_sf"/>
</dbReference>
<dbReference type="InterPro" id="IPR053151">
    <property type="entry name" value="RNase_H-like"/>
</dbReference>
<dbReference type="InterPro" id="IPR012337">
    <property type="entry name" value="RNaseH-like_sf"/>
</dbReference>
<proteinExistence type="predicted"/>
<gene>
    <name evidence="2" type="ORF">KK1_021389</name>
</gene>
<dbReference type="InterPro" id="IPR044730">
    <property type="entry name" value="RNase_H-like_dom_plant"/>
</dbReference>
<dbReference type="PANTHER" id="PTHR47723">
    <property type="entry name" value="OS05G0353850 PROTEIN"/>
    <property type="match status" value="1"/>
</dbReference>
<dbReference type="Proteomes" id="UP000075243">
    <property type="component" value="Chromosome 1"/>
</dbReference>
<dbReference type="Pfam" id="PF13456">
    <property type="entry name" value="RVT_3"/>
    <property type="match status" value="1"/>
</dbReference>
<organism evidence="2 3">
    <name type="scientific">Cajanus cajan</name>
    <name type="common">Pigeon pea</name>
    <name type="synonym">Cajanus indicus</name>
    <dbReference type="NCBI Taxonomy" id="3821"/>
    <lineage>
        <taxon>Eukaryota</taxon>
        <taxon>Viridiplantae</taxon>
        <taxon>Streptophyta</taxon>
        <taxon>Embryophyta</taxon>
        <taxon>Tracheophyta</taxon>
        <taxon>Spermatophyta</taxon>
        <taxon>Magnoliopsida</taxon>
        <taxon>eudicotyledons</taxon>
        <taxon>Gunneridae</taxon>
        <taxon>Pentapetalae</taxon>
        <taxon>rosids</taxon>
        <taxon>fabids</taxon>
        <taxon>Fabales</taxon>
        <taxon>Fabaceae</taxon>
        <taxon>Papilionoideae</taxon>
        <taxon>50 kb inversion clade</taxon>
        <taxon>NPAAA clade</taxon>
        <taxon>indigoferoid/millettioid clade</taxon>
        <taxon>Phaseoleae</taxon>
        <taxon>Cajanus</taxon>
    </lineage>
</organism>
<dbReference type="Gramene" id="C.cajan_20768.t">
    <property type="protein sequence ID" value="C.cajan_20768.t.cds1"/>
    <property type="gene ID" value="C.cajan_20768"/>
</dbReference>
<dbReference type="SUPFAM" id="SSF53098">
    <property type="entry name" value="Ribonuclease H-like"/>
    <property type="match status" value="1"/>
</dbReference>
<evidence type="ECO:0000313" key="3">
    <source>
        <dbReference type="Proteomes" id="UP000075243"/>
    </source>
</evidence>
<dbReference type="PANTHER" id="PTHR47723:SF19">
    <property type="entry name" value="POLYNUCLEOTIDYL TRANSFERASE, RIBONUCLEASE H-LIKE SUPERFAMILY PROTEIN"/>
    <property type="match status" value="1"/>
</dbReference>
<sequence length="116" mass="12827">MEQPLWSPPEHPWAKLNKDGSWLSDIFAMGMGGVIRDWTGKWRGGFSRGASTGDALRAELLALEDGLSLCWAGGFRKVSCECDVIAWKLLRCFKIGQRQGNTCTNIMMLFAVLSAC</sequence>
<evidence type="ECO:0000259" key="1">
    <source>
        <dbReference type="Pfam" id="PF13456"/>
    </source>
</evidence>
<dbReference type="InterPro" id="IPR002156">
    <property type="entry name" value="RNaseH_domain"/>
</dbReference>
<accession>A0A151UD13</accession>
<evidence type="ECO:0000313" key="2">
    <source>
        <dbReference type="EMBL" id="KYP77118.1"/>
    </source>
</evidence>
<dbReference type="CDD" id="cd06222">
    <property type="entry name" value="RNase_H_like"/>
    <property type="match status" value="1"/>
</dbReference>
<name>A0A151UD13_CAJCA</name>
<dbReference type="GO" id="GO:0003676">
    <property type="term" value="F:nucleic acid binding"/>
    <property type="evidence" value="ECO:0007669"/>
    <property type="project" value="InterPro"/>
</dbReference>
<dbReference type="Gene3D" id="3.30.420.10">
    <property type="entry name" value="Ribonuclease H-like superfamily/Ribonuclease H"/>
    <property type="match status" value="1"/>
</dbReference>
<dbReference type="AlphaFoldDB" id="A0A151UD13"/>
<keyword evidence="3" id="KW-1185">Reference proteome</keyword>
<dbReference type="GO" id="GO:0004523">
    <property type="term" value="F:RNA-DNA hybrid ribonuclease activity"/>
    <property type="evidence" value="ECO:0007669"/>
    <property type="project" value="InterPro"/>
</dbReference>
<dbReference type="EMBL" id="CM003603">
    <property type="protein sequence ID" value="KYP77118.1"/>
    <property type="molecule type" value="Genomic_DNA"/>
</dbReference>
<dbReference type="OMA" id="NTCTNIM"/>